<keyword evidence="3" id="KW-1185">Reference proteome</keyword>
<dbReference type="SUPFAM" id="SSF141371">
    <property type="entry name" value="PilZ domain-like"/>
    <property type="match status" value="1"/>
</dbReference>
<dbReference type="EMBL" id="CP062222">
    <property type="protein sequence ID" value="QTC90798.1"/>
    <property type="molecule type" value="Genomic_DNA"/>
</dbReference>
<dbReference type="GO" id="GO:0035438">
    <property type="term" value="F:cyclic-di-GMP binding"/>
    <property type="evidence" value="ECO:0007669"/>
    <property type="project" value="InterPro"/>
</dbReference>
<gene>
    <name evidence="2" type="ORF">IFJ75_16415</name>
</gene>
<reference evidence="2" key="1">
    <citation type="submission" date="2020-09" db="EMBL/GenBank/DDBJ databases">
        <title>Brevundimonas sp. LVF2 isolated from a puddle in Goettingen, Germany.</title>
        <authorList>
            <person name="Friedrich I."/>
            <person name="Klassen A."/>
            <person name="Hannes N."/>
            <person name="Schneider D."/>
            <person name="Hertel R."/>
            <person name="Daniel R."/>
        </authorList>
    </citation>
    <scope>NUCLEOTIDE SEQUENCE</scope>
    <source>
        <strain evidence="2">LVF2</strain>
    </source>
</reference>
<dbReference type="Pfam" id="PF07238">
    <property type="entry name" value="PilZ"/>
    <property type="match status" value="1"/>
</dbReference>
<feature type="domain" description="PilZ" evidence="1">
    <location>
        <begin position="7"/>
        <end position="84"/>
    </location>
</feature>
<dbReference type="Proteomes" id="UP000663918">
    <property type="component" value="Chromosome"/>
</dbReference>
<dbReference type="AlphaFoldDB" id="A0A975BZB9"/>
<protein>
    <submittedName>
        <fullName evidence="2">PilZ domain-containing protein</fullName>
    </submittedName>
</protein>
<evidence type="ECO:0000259" key="1">
    <source>
        <dbReference type="Pfam" id="PF07238"/>
    </source>
</evidence>
<sequence>MTIQQEDRRLEPRRPSHARGVVLASGFELGCVIVDTSSNGMKLRLDRQMALPSPVIVVDIAAGTACEADTAWTKGAETGLKCRNQTSLRGLVPARLAAARDAWRRAGGR</sequence>
<organism evidence="2 3">
    <name type="scientific">Brevundimonas goettingensis</name>
    <dbReference type="NCBI Taxonomy" id="2774190"/>
    <lineage>
        <taxon>Bacteria</taxon>
        <taxon>Pseudomonadati</taxon>
        <taxon>Pseudomonadota</taxon>
        <taxon>Alphaproteobacteria</taxon>
        <taxon>Caulobacterales</taxon>
        <taxon>Caulobacteraceae</taxon>
        <taxon>Brevundimonas</taxon>
    </lineage>
</organism>
<dbReference type="KEGG" id="bgoe:IFJ75_16415"/>
<dbReference type="InterPro" id="IPR009875">
    <property type="entry name" value="PilZ_domain"/>
</dbReference>
<evidence type="ECO:0000313" key="2">
    <source>
        <dbReference type="EMBL" id="QTC90798.1"/>
    </source>
</evidence>
<dbReference type="RefSeq" id="WP_207869517.1">
    <property type="nucleotide sequence ID" value="NZ_CP062222.1"/>
</dbReference>
<accession>A0A975BZB9</accession>
<name>A0A975BZB9_9CAUL</name>
<proteinExistence type="predicted"/>
<evidence type="ECO:0000313" key="3">
    <source>
        <dbReference type="Proteomes" id="UP000663918"/>
    </source>
</evidence>